<evidence type="ECO:0000313" key="1">
    <source>
        <dbReference type="EMBL" id="KFB38075.1"/>
    </source>
</evidence>
<organism evidence="1">
    <name type="scientific">Anopheles sinensis</name>
    <name type="common">Mosquito</name>
    <dbReference type="NCBI Taxonomy" id="74873"/>
    <lineage>
        <taxon>Eukaryota</taxon>
        <taxon>Metazoa</taxon>
        <taxon>Ecdysozoa</taxon>
        <taxon>Arthropoda</taxon>
        <taxon>Hexapoda</taxon>
        <taxon>Insecta</taxon>
        <taxon>Pterygota</taxon>
        <taxon>Neoptera</taxon>
        <taxon>Endopterygota</taxon>
        <taxon>Diptera</taxon>
        <taxon>Nematocera</taxon>
        <taxon>Culicoidea</taxon>
        <taxon>Culicidae</taxon>
        <taxon>Anophelinae</taxon>
        <taxon>Anopheles</taxon>
    </lineage>
</organism>
<name>A0A084VJD1_ANOSI</name>
<keyword evidence="3" id="KW-1185">Reference proteome</keyword>
<reference evidence="1 3" key="1">
    <citation type="journal article" date="2014" name="BMC Genomics">
        <title>Genome sequence of Anopheles sinensis provides insight into genetics basis of mosquito competence for malaria parasites.</title>
        <authorList>
            <person name="Zhou D."/>
            <person name="Zhang D."/>
            <person name="Ding G."/>
            <person name="Shi L."/>
            <person name="Hou Q."/>
            <person name="Ye Y."/>
            <person name="Xu Y."/>
            <person name="Zhou H."/>
            <person name="Xiong C."/>
            <person name="Li S."/>
            <person name="Yu J."/>
            <person name="Hong S."/>
            <person name="Yu X."/>
            <person name="Zou P."/>
            <person name="Chen C."/>
            <person name="Chang X."/>
            <person name="Wang W."/>
            <person name="Lv Y."/>
            <person name="Sun Y."/>
            <person name="Ma L."/>
            <person name="Shen B."/>
            <person name="Zhu C."/>
        </authorList>
    </citation>
    <scope>NUCLEOTIDE SEQUENCE [LARGE SCALE GENOMIC DNA]</scope>
</reference>
<dbReference type="EMBL" id="ATLV01013531">
    <property type="status" value="NOT_ANNOTATED_CDS"/>
    <property type="molecule type" value="Genomic_DNA"/>
</dbReference>
<dbReference type="Proteomes" id="UP000030765">
    <property type="component" value="Unassembled WGS sequence"/>
</dbReference>
<reference evidence="2" key="2">
    <citation type="submission" date="2020-05" db="UniProtKB">
        <authorList>
            <consortium name="EnsemblMetazoa"/>
        </authorList>
    </citation>
    <scope>IDENTIFICATION</scope>
</reference>
<protein>
    <submittedName>
        <fullName evidence="1 2">Uncharacterized protein</fullName>
    </submittedName>
</protein>
<dbReference type="EnsemblMetazoa" id="ASIC005396-RA">
    <property type="protein sequence ID" value="ASIC005396-PA"/>
    <property type="gene ID" value="ASIC005396"/>
</dbReference>
<dbReference type="EMBL" id="KE524867">
    <property type="protein sequence ID" value="KFB38075.1"/>
    <property type="molecule type" value="Genomic_DNA"/>
</dbReference>
<evidence type="ECO:0000313" key="3">
    <source>
        <dbReference type="Proteomes" id="UP000030765"/>
    </source>
</evidence>
<sequence length="78" mass="9059">MEPCEPKCVHLNLCCQSAISKPPHSPISFHEHTLARVQWARAKWGNDVWRKHMLDLPGSQLHKQGKNKMGKRYLRGCR</sequence>
<accession>A0A084VJD1</accession>
<evidence type="ECO:0000313" key="2">
    <source>
        <dbReference type="EnsemblMetazoa" id="ASIC005396-PA"/>
    </source>
</evidence>
<proteinExistence type="predicted"/>
<dbReference type="VEuPathDB" id="VectorBase:ASIC005396"/>
<dbReference type="AlphaFoldDB" id="A0A084VJD1"/>
<gene>
    <name evidence="1" type="ORF">ZHAS_00005396</name>
</gene>